<dbReference type="EMBL" id="VOGB01000004">
    <property type="protein sequence ID" value="MQM73080.1"/>
    <property type="molecule type" value="Genomic_DNA"/>
</dbReference>
<dbReference type="Proteomes" id="UP000473648">
    <property type="component" value="Unassembled WGS sequence"/>
</dbReference>
<keyword evidence="1" id="KW-0547">Nucleotide-binding</keyword>
<evidence type="ECO:0000256" key="1">
    <source>
        <dbReference type="ARBA" id="ARBA00022741"/>
    </source>
</evidence>
<protein>
    <submittedName>
        <fullName evidence="4">CpsD/CapB family tyrosine-protein kinase</fullName>
    </submittedName>
</protein>
<gene>
    <name evidence="4" type="ORF">FRC53_06620</name>
</gene>
<dbReference type="PANTHER" id="PTHR32309">
    <property type="entry name" value="TYROSINE-PROTEIN KINASE"/>
    <property type="match status" value="1"/>
</dbReference>
<dbReference type="Gene3D" id="3.40.50.300">
    <property type="entry name" value="P-loop containing nucleotide triphosphate hydrolases"/>
    <property type="match status" value="1"/>
</dbReference>
<proteinExistence type="predicted"/>
<name>A0A6L5GTH0_9FIRM</name>
<evidence type="ECO:0000313" key="5">
    <source>
        <dbReference type="Proteomes" id="UP000473648"/>
    </source>
</evidence>
<dbReference type="InterPro" id="IPR027417">
    <property type="entry name" value="P-loop_NTPase"/>
</dbReference>
<keyword evidence="4" id="KW-0418">Kinase</keyword>
<organism evidence="4 5">
    <name type="scientific">Candidatus Pseudoramibacter fermentans</name>
    <dbReference type="NCBI Taxonomy" id="2594427"/>
    <lineage>
        <taxon>Bacteria</taxon>
        <taxon>Bacillati</taxon>
        <taxon>Bacillota</taxon>
        <taxon>Clostridia</taxon>
        <taxon>Eubacteriales</taxon>
        <taxon>Eubacteriaceae</taxon>
        <taxon>Pseudoramibacter</taxon>
    </lineage>
</organism>
<accession>A0A6L5GTH0</accession>
<keyword evidence="4" id="KW-0808">Transferase</keyword>
<dbReference type="CDD" id="cd05387">
    <property type="entry name" value="BY-kinase"/>
    <property type="match status" value="1"/>
</dbReference>
<comment type="caution">
    <text evidence="4">The sequence shown here is derived from an EMBL/GenBank/DDBJ whole genome shotgun (WGS) entry which is preliminary data.</text>
</comment>
<keyword evidence="5" id="KW-1185">Reference proteome</keyword>
<dbReference type="SUPFAM" id="SSF52540">
    <property type="entry name" value="P-loop containing nucleoside triphosphate hydrolases"/>
    <property type="match status" value="1"/>
</dbReference>
<dbReference type="AlphaFoldDB" id="A0A6L5GTH0"/>
<feature type="domain" description="CobQ/CobB/MinD/ParA nucleotide binding" evidence="3">
    <location>
        <begin position="50"/>
        <end position="168"/>
    </location>
</feature>
<dbReference type="GO" id="GO:0016301">
    <property type="term" value="F:kinase activity"/>
    <property type="evidence" value="ECO:0007669"/>
    <property type="project" value="UniProtKB-KW"/>
</dbReference>
<sequence>MGFFKFRTNQDAPEDKSILLNNRSQIFSDAYRTLCANIEHLIGEQHLSSILITSAIGGEGKTTSAINLGITFAKEGKNVLLVNVDGHNNRFNQRLKIDVDVPGISDYAGTNEDLPIIHLDENQMDVLPYGHGKEVSARKIAASIEQLKDKYDLIILLSSVVNAYAETALLAKEIDGTLLVVKQGGSTADEISTAIHELHLAGANLIGTIFSHYDTLQDRKTSKKYKRLYQ</sequence>
<evidence type="ECO:0000313" key="4">
    <source>
        <dbReference type="EMBL" id="MQM73080.1"/>
    </source>
</evidence>
<dbReference type="PANTHER" id="PTHR32309:SF31">
    <property type="entry name" value="CAPSULAR EXOPOLYSACCHARIDE FAMILY"/>
    <property type="match status" value="1"/>
</dbReference>
<reference evidence="4" key="1">
    <citation type="journal article" date="2020" name="Appl. Environ. Microbiol.">
        <title>Medium-Chain Fatty Acid Synthesis by 'Candidatus Weimeria bifida' gen. nov., sp. nov., and 'Candidatus Pseudoramibacter fermentans' sp. nov.</title>
        <authorList>
            <person name="Scarborough M.J."/>
            <person name="Myers K.S."/>
            <person name="Donohue T.J."/>
            <person name="Noguera D.R."/>
        </authorList>
    </citation>
    <scope>NUCLEOTIDE SEQUENCE</scope>
    <source>
        <strain evidence="4">EUB1.1</strain>
    </source>
</reference>
<evidence type="ECO:0000256" key="2">
    <source>
        <dbReference type="ARBA" id="ARBA00022840"/>
    </source>
</evidence>
<dbReference type="InterPro" id="IPR005702">
    <property type="entry name" value="Wzc-like_C"/>
</dbReference>
<evidence type="ECO:0000259" key="3">
    <source>
        <dbReference type="Pfam" id="PF01656"/>
    </source>
</evidence>
<dbReference type="InterPro" id="IPR002586">
    <property type="entry name" value="CobQ/CobB/MinD/ParA_Nub-bd_dom"/>
</dbReference>
<dbReference type="Pfam" id="PF01656">
    <property type="entry name" value="CbiA"/>
    <property type="match status" value="1"/>
</dbReference>
<keyword evidence="2" id="KW-0067">ATP-binding</keyword>
<dbReference type="InterPro" id="IPR050445">
    <property type="entry name" value="Bact_polysacc_biosynth/exp"/>
</dbReference>